<accession>A0A485M684</accession>
<sequence>MKVLMVTTSYPDDGKSNRGIFIQRLCRELVSLGVRVIVLTPRIFSHSPLFEQEQGIEVHRFRFPSGNKPLNQAEKIPVFAMGVYLLSGLSRALRLILKEKPDVIHGNWIVPAGLIAALAGFLTRTPVINTARGMDVRVSEKGLVRLLFDLAVKLSQHVTVVSEAMRSRPSLSAAEVISSGVDEAFFRIAPDRSSKTILHTRALEKVYDVEALIRAVPLVLRQEPQARFVIVGTGSHEQGLKAMAHDLGVASSVDFMGAVSHETIAQLMEQASVYVSSATADGTSIALMEAMAAGLIPVVSNIEANRPLVDHGRDGYLFSSGDEKDLSEKLLDALSAGIPHQTLENKRNEIKDMICWNSVAKRFMCSYNRLGFGTRQGGH</sequence>
<dbReference type="EC" id="2.4.1.345" evidence="3"/>
<dbReference type="Pfam" id="PF13579">
    <property type="entry name" value="Glyco_trans_4_4"/>
    <property type="match status" value="1"/>
</dbReference>
<proteinExistence type="predicted"/>
<dbReference type="Gene3D" id="3.40.50.2000">
    <property type="entry name" value="Glycogen Phosphorylase B"/>
    <property type="match status" value="2"/>
</dbReference>
<feature type="domain" description="Glycosyltransferase subfamily 4-like N-terminal" evidence="2">
    <location>
        <begin position="21"/>
        <end position="167"/>
    </location>
</feature>
<evidence type="ECO:0000259" key="1">
    <source>
        <dbReference type="Pfam" id="PF00534"/>
    </source>
</evidence>
<dbReference type="PANTHER" id="PTHR45947">
    <property type="entry name" value="SULFOQUINOVOSYL TRANSFERASE SQD2"/>
    <property type="match status" value="1"/>
</dbReference>
<evidence type="ECO:0000259" key="2">
    <source>
        <dbReference type="Pfam" id="PF13579"/>
    </source>
</evidence>
<dbReference type="SUPFAM" id="SSF53756">
    <property type="entry name" value="UDP-Glycosyltransferase/glycogen phosphorylase"/>
    <property type="match status" value="1"/>
</dbReference>
<organism evidence="3">
    <name type="scientific">anaerobic digester metagenome</name>
    <dbReference type="NCBI Taxonomy" id="1263854"/>
    <lineage>
        <taxon>unclassified sequences</taxon>
        <taxon>metagenomes</taxon>
        <taxon>ecological metagenomes</taxon>
    </lineage>
</organism>
<reference evidence="3" key="1">
    <citation type="submission" date="2019-03" db="EMBL/GenBank/DDBJ databases">
        <authorList>
            <person name="Hao L."/>
        </authorList>
    </citation>
    <scope>NUCLEOTIDE SEQUENCE</scope>
</reference>
<name>A0A485M684_9ZZZZ</name>
<gene>
    <name evidence="3" type="primary">pimA</name>
    <name evidence="3" type="ORF">SCFA_610014</name>
</gene>
<dbReference type="GO" id="GO:0043750">
    <property type="term" value="F:phosphatidylinositol alpha-mannosyltransferase activity"/>
    <property type="evidence" value="ECO:0007669"/>
    <property type="project" value="UniProtKB-EC"/>
</dbReference>
<protein>
    <submittedName>
        <fullName evidence="3">GDP-mannose-dependent alpha-(1-2)-phosphatidylinositol mannosyltransferase</fullName>
        <ecNumber evidence="3">2.4.1.345</ecNumber>
    </submittedName>
</protein>
<dbReference type="InterPro" id="IPR028098">
    <property type="entry name" value="Glyco_trans_4-like_N"/>
</dbReference>
<keyword evidence="3" id="KW-0808">Transferase</keyword>
<dbReference type="InterPro" id="IPR050194">
    <property type="entry name" value="Glycosyltransferase_grp1"/>
</dbReference>
<dbReference type="Pfam" id="PF00534">
    <property type="entry name" value="Glycos_transf_1"/>
    <property type="match status" value="1"/>
</dbReference>
<dbReference type="PANTHER" id="PTHR45947:SF3">
    <property type="entry name" value="SULFOQUINOVOSYL TRANSFERASE SQD2"/>
    <property type="match status" value="1"/>
</dbReference>
<keyword evidence="3" id="KW-0328">Glycosyltransferase</keyword>
<evidence type="ECO:0000313" key="3">
    <source>
        <dbReference type="EMBL" id="VFU17097.1"/>
    </source>
</evidence>
<feature type="domain" description="Glycosyl transferase family 1" evidence="1">
    <location>
        <begin position="183"/>
        <end position="338"/>
    </location>
</feature>
<dbReference type="EMBL" id="CAADRM010000127">
    <property type="protein sequence ID" value="VFU17097.1"/>
    <property type="molecule type" value="Genomic_DNA"/>
</dbReference>
<dbReference type="InterPro" id="IPR001296">
    <property type="entry name" value="Glyco_trans_1"/>
</dbReference>
<dbReference type="AlphaFoldDB" id="A0A485M684"/>